<protein>
    <submittedName>
        <fullName evidence="2">Uncharacterized protein</fullName>
    </submittedName>
</protein>
<evidence type="ECO:0000313" key="2">
    <source>
        <dbReference type="EMBL" id="KAK1259976.1"/>
    </source>
</evidence>
<feature type="compositionally biased region" description="Polar residues" evidence="1">
    <location>
        <begin position="79"/>
        <end position="94"/>
    </location>
</feature>
<sequence>MVEYLPPEISDHSPMKVISASSYPTGPRPFKYFESWETHPSFSANVEAAWETPTIDIANFTGIKSILSRPIPLKTTATVTISGSPPLPSTNNPHLPSKKPKTLTLDPHLPSTPSSTPRRLVLESHPVVDLKSRYCFFGADARVLGGRILWYINRDTPRILGRNGFCQYKDIKMERKTRKA</sequence>
<dbReference type="Proteomes" id="UP001179952">
    <property type="component" value="Unassembled WGS sequence"/>
</dbReference>
<feature type="region of interest" description="Disordered" evidence="1">
    <location>
        <begin position="79"/>
        <end position="118"/>
    </location>
</feature>
<reference evidence="2" key="1">
    <citation type="journal article" date="2023" name="Nat. Commun.">
        <title>Diploid and tetraploid genomes of Acorus and the evolution of monocots.</title>
        <authorList>
            <person name="Ma L."/>
            <person name="Liu K.W."/>
            <person name="Li Z."/>
            <person name="Hsiao Y.Y."/>
            <person name="Qi Y."/>
            <person name="Fu T."/>
            <person name="Tang G.D."/>
            <person name="Zhang D."/>
            <person name="Sun W.H."/>
            <person name="Liu D.K."/>
            <person name="Li Y."/>
            <person name="Chen G.Z."/>
            <person name="Liu X.D."/>
            <person name="Liao X.Y."/>
            <person name="Jiang Y.T."/>
            <person name="Yu X."/>
            <person name="Hao Y."/>
            <person name="Huang J."/>
            <person name="Zhao X.W."/>
            <person name="Ke S."/>
            <person name="Chen Y.Y."/>
            <person name="Wu W.L."/>
            <person name="Hsu J.L."/>
            <person name="Lin Y.F."/>
            <person name="Huang M.D."/>
            <person name="Li C.Y."/>
            <person name="Huang L."/>
            <person name="Wang Z.W."/>
            <person name="Zhao X."/>
            <person name="Zhong W.Y."/>
            <person name="Peng D.H."/>
            <person name="Ahmad S."/>
            <person name="Lan S."/>
            <person name="Zhang J.S."/>
            <person name="Tsai W.C."/>
            <person name="Van de Peer Y."/>
            <person name="Liu Z.J."/>
        </authorList>
    </citation>
    <scope>NUCLEOTIDE SEQUENCE</scope>
    <source>
        <strain evidence="2">SCP</strain>
    </source>
</reference>
<evidence type="ECO:0000313" key="3">
    <source>
        <dbReference type="Proteomes" id="UP001179952"/>
    </source>
</evidence>
<dbReference type="EMBL" id="JAUJYN010000012">
    <property type="protein sequence ID" value="KAK1259976.1"/>
    <property type="molecule type" value="Genomic_DNA"/>
</dbReference>
<gene>
    <name evidence="2" type="ORF">QJS04_geneDACA021415</name>
</gene>
<accession>A0AAV9A7A2</accession>
<dbReference type="AlphaFoldDB" id="A0AAV9A7A2"/>
<comment type="caution">
    <text evidence="2">The sequence shown here is derived from an EMBL/GenBank/DDBJ whole genome shotgun (WGS) entry which is preliminary data.</text>
</comment>
<name>A0AAV9A7A2_ACOGR</name>
<evidence type="ECO:0000256" key="1">
    <source>
        <dbReference type="SAM" id="MobiDB-lite"/>
    </source>
</evidence>
<organism evidence="2 3">
    <name type="scientific">Acorus gramineus</name>
    <name type="common">Dwarf sweet flag</name>
    <dbReference type="NCBI Taxonomy" id="55184"/>
    <lineage>
        <taxon>Eukaryota</taxon>
        <taxon>Viridiplantae</taxon>
        <taxon>Streptophyta</taxon>
        <taxon>Embryophyta</taxon>
        <taxon>Tracheophyta</taxon>
        <taxon>Spermatophyta</taxon>
        <taxon>Magnoliopsida</taxon>
        <taxon>Liliopsida</taxon>
        <taxon>Acoraceae</taxon>
        <taxon>Acorus</taxon>
    </lineage>
</organism>
<proteinExistence type="predicted"/>
<reference evidence="2" key="2">
    <citation type="submission" date="2023-06" db="EMBL/GenBank/DDBJ databases">
        <authorList>
            <person name="Ma L."/>
            <person name="Liu K.-W."/>
            <person name="Li Z."/>
            <person name="Hsiao Y.-Y."/>
            <person name="Qi Y."/>
            <person name="Fu T."/>
            <person name="Tang G."/>
            <person name="Zhang D."/>
            <person name="Sun W.-H."/>
            <person name="Liu D.-K."/>
            <person name="Li Y."/>
            <person name="Chen G.-Z."/>
            <person name="Liu X.-D."/>
            <person name="Liao X.-Y."/>
            <person name="Jiang Y.-T."/>
            <person name="Yu X."/>
            <person name="Hao Y."/>
            <person name="Huang J."/>
            <person name="Zhao X.-W."/>
            <person name="Ke S."/>
            <person name="Chen Y.-Y."/>
            <person name="Wu W.-L."/>
            <person name="Hsu J.-L."/>
            <person name="Lin Y.-F."/>
            <person name="Huang M.-D."/>
            <person name="Li C.-Y."/>
            <person name="Huang L."/>
            <person name="Wang Z.-W."/>
            <person name="Zhao X."/>
            <person name="Zhong W.-Y."/>
            <person name="Peng D.-H."/>
            <person name="Ahmad S."/>
            <person name="Lan S."/>
            <person name="Zhang J.-S."/>
            <person name="Tsai W.-C."/>
            <person name="Van De Peer Y."/>
            <person name="Liu Z.-J."/>
        </authorList>
    </citation>
    <scope>NUCLEOTIDE SEQUENCE</scope>
    <source>
        <strain evidence="2">SCP</strain>
        <tissue evidence="2">Leaves</tissue>
    </source>
</reference>
<keyword evidence="3" id="KW-1185">Reference proteome</keyword>